<evidence type="ECO:0000256" key="10">
    <source>
        <dbReference type="ARBA" id="ARBA00038904"/>
    </source>
</evidence>
<feature type="compositionally biased region" description="Basic and acidic residues" evidence="13">
    <location>
        <begin position="93"/>
        <end position="105"/>
    </location>
</feature>
<dbReference type="NCBIfam" id="TIGR01494">
    <property type="entry name" value="ATPase_P-type"/>
    <property type="match status" value="1"/>
</dbReference>
<dbReference type="NCBIfam" id="TIGR01525">
    <property type="entry name" value="ATPase-IB_hvy"/>
    <property type="match status" value="1"/>
</dbReference>
<dbReference type="SFLD" id="SFLDF00027">
    <property type="entry name" value="p-type_atpase"/>
    <property type="match status" value="1"/>
</dbReference>
<evidence type="ECO:0000256" key="6">
    <source>
        <dbReference type="ARBA" id="ARBA00022840"/>
    </source>
</evidence>
<dbReference type="PRINTS" id="PR00943">
    <property type="entry name" value="CUATPASE"/>
</dbReference>
<keyword evidence="16" id="KW-1185">Reference proteome</keyword>
<keyword evidence="9 12" id="KW-0472">Membrane</keyword>
<dbReference type="FunFam" id="3.30.70.100:FF:000005">
    <property type="entry name" value="Copper-exporting P-type ATPase A"/>
    <property type="match status" value="1"/>
</dbReference>
<dbReference type="PROSITE" id="PS01229">
    <property type="entry name" value="COF_2"/>
    <property type="match status" value="1"/>
</dbReference>
<evidence type="ECO:0000256" key="7">
    <source>
        <dbReference type="ARBA" id="ARBA00022967"/>
    </source>
</evidence>
<dbReference type="PANTHER" id="PTHR43520">
    <property type="entry name" value="ATP7, ISOFORM B"/>
    <property type="match status" value="1"/>
</dbReference>
<feature type="transmembrane region" description="Helical" evidence="12">
    <location>
        <begin position="387"/>
        <end position="407"/>
    </location>
</feature>
<comment type="similarity">
    <text evidence="2 12">Belongs to the cation transport ATPase (P-type) (TC 3.A.3) family. Type IB subfamily.</text>
</comment>
<dbReference type="InterPro" id="IPR008250">
    <property type="entry name" value="ATPase_P-typ_transduc_dom_A_sf"/>
</dbReference>
<keyword evidence="7" id="KW-1278">Translocase</keyword>
<dbReference type="Gene3D" id="3.40.1110.10">
    <property type="entry name" value="Calcium-transporting ATPase, cytoplasmic domain N"/>
    <property type="match status" value="1"/>
</dbReference>
<dbReference type="InterPro" id="IPR036163">
    <property type="entry name" value="HMA_dom_sf"/>
</dbReference>
<dbReference type="Pfam" id="PF00403">
    <property type="entry name" value="HMA"/>
    <property type="match status" value="1"/>
</dbReference>
<comment type="catalytic activity">
    <reaction evidence="11">
        <text>Cu(2+)(in) + ATP + H2O = Cu(2+)(out) + ADP + phosphate + H(+)</text>
        <dbReference type="Rhea" id="RHEA:10376"/>
        <dbReference type="ChEBI" id="CHEBI:15377"/>
        <dbReference type="ChEBI" id="CHEBI:15378"/>
        <dbReference type="ChEBI" id="CHEBI:29036"/>
        <dbReference type="ChEBI" id="CHEBI:30616"/>
        <dbReference type="ChEBI" id="CHEBI:43474"/>
        <dbReference type="ChEBI" id="CHEBI:456216"/>
        <dbReference type="EC" id="7.2.2.9"/>
    </reaction>
</comment>
<dbReference type="InterPro" id="IPR027256">
    <property type="entry name" value="P-typ_ATPase_IB"/>
</dbReference>
<dbReference type="RefSeq" id="WP_244297604.1">
    <property type="nucleotide sequence ID" value="NZ_OBML01000011.1"/>
</dbReference>
<dbReference type="SFLD" id="SFLDS00003">
    <property type="entry name" value="Haloacid_Dehalogenase"/>
    <property type="match status" value="1"/>
</dbReference>
<comment type="subcellular location">
    <subcellularLocation>
        <location evidence="12">Cell membrane</location>
    </subcellularLocation>
    <subcellularLocation>
        <location evidence="1">Endomembrane system</location>
        <topology evidence="1">Multi-pass membrane protein</topology>
    </subcellularLocation>
</comment>
<feature type="transmembrane region" description="Helical" evidence="12">
    <location>
        <begin position="144"/>
        <end position="163"/>
    </location>
</feature>
<organism evidence="15 16">
    <name type="scientific">Stappia indica</name>
    <dbReference type="NCBI Taxonomy" id="538381"/>
    <lineage>
        <taxon>Bacteria</taxon>
        <taxon>Pseudomonadati</taxon>
        <taxon>Pseudomonadota</taxon>
        <taxon>Alphaproteobacteria</taxon>
        <taxon>Hyphomicrobiales</taxon>
        <taxon>Stappiaceae</taxon>
        <taxon>Stappia</taxon>
    </lineage>
</organism>
<evidence type="ECO:0000256" key="8">
    <source>
        <dbReference type="ARBA" id="ARBA00022989"/>
    </source>
</evidence>
<evidence type="ECO:0000256" key="13">
    <source>
        <dbReference type="SAM" id="MobiDB-lite"/>
    </source>
</evidence>
<dbReference type="Gene3D" id="3.40.50.1000">
    <property type="entry name" value="HAD superfamily/HAD-like"/>
    <property type="match status" value="1"/>
</dbReference>
<keyword evidence="12" id="KW-1003">Cell membrane</keyword>
<dbReference type="PROSITE" id="PS01047">
    <property type="entry name" value="HMA_1"/>
    <property type="match status" value="1"/>
</dbReference>
<keyword evidence="4 12" id="KW-0479">Metal-binding</keyword>
<evidence type="ECO:0000313" key="15">
    <source>
        <dbReference type="EMBL" id="SOC21968.1"/>
    </source>
</evidence>
<dbReference type="GO" id="GO:0005524">
    <property type="term" value="F:ATP binding"/>
    <property type="evidence" value="ECO:0007669"/>
    <property type="project" value="UniProtKB-UniRule"/>
</dbReference>
<dbReference type="AlphaFoldDB" id="A0A285TIL8"/>
<keyword evidence="8 12" id="KW-1133">Transmembrane helix</keyword>
<feature type="transmembrane region" description="Helical" evidence="12">
    <location>
        <begin position="359"/>
        <end position="381"/>
    </location>
</feature>
<dbReference type="InterPro" id="IPR006121">
    <property type="entry name" value="HMA_dom"/>
</dbReference>
<dbReference type="PANTHER" id="PTHR43520:SF8">
    <property type="entry name" value="P-TYPE CU(+) TRANSPORTER"/>
    <property type="match status" value="1"/>
</dbReference>
<dbReference type="InterPro" id="IPR017969">
    <property type="entry name" value="Heavy-metal-associated_CS"/>
</dbReference>
<dbReference type="InterPro" id="IPR018303">
    <property type="entry name" value="ATPase_P-typ_P_site"/>
</dbReference>
<dbReference type="InterPro" id="IPR023299">
    <property type="entry name" value="ATPase_P-typ_cyto_dom_N"/>
</dbReference>
<proteinExistence type="inferred from homology"/>
<keyword evidence="6 12" id="KW-0067">ATP-binding</keyword>
<dbReference type="SUPFAM" id="SSF81653">
    <property type="entry name" value="Calcium ATPase, transduction domain A"/>
    <property type="match status" value="1"/>
</dbReference>
<dbReference type="GO" id="GO:0005507">
    <property type="term" value="F:copper ion binding"/>
    <property type="evidence" value="ECO:0007669"/>
    <property type="project" value="TreeGrafter"/>
</dbReference>
<evidence type="ECO:0000256" key="12">
    <source>
        <dbReference type="RuleBase" id="RU362081"/>
    </source>
</evidence>
<dbReference type="CDD" id="cd00371">
    <property type="entry name" value="HMA"/>
    <property type="match status" value="1"/>
</dbReference>
<dbReference type="Pfam" id="PF00702">
    <property type="entry name" value="Hydrolase"/>
    <property type="match status" value="1"/>
</dbReference>
<evidence type="ECO:0000256" key="11">
    <source>
        <dbReference type="ARBA" id="ARBA00047424"/>
    </source>
</evidence>
<dbReference type="Gene3D" id="3.30.70.100">
    <property type="match status" value="1"/>
</dbReference>
<gene>
    <name evidence="15" type="ORF">SAMN05421512_111197</name>
</gene>
<dbReference type="SUPFAM" id="SSF56784">
    <property type="entry name" value="HAD-like"/>
    <property type="match status" value="1"/>
</dbReference>
<dbReference type="GO" id="GO:0016887">
    <property type="term" value="F:ATP hydrolysis activity"/>
    <property type="evidence" value="ECO:0007669"/>
    <property type="project" value="InterPro"/>
</dbReference>
<evidence type="ECO:0000313" key="16">
    <source>
        <dbReference type="Proteomes" id="UP000219331"/>
    </source>
</evidence>
<dbReference type="Gene3D" id="2.70.150.10">
    <property type="entry name" value="Calcium-transporting ATPase, cytoplasmic transduction domain A"/>
    <property type="match status" value="1"/>
</dbReference>
<evidence type="ECO:0000256" key="2">
    <source>
        <dbReference type="ARBA" id="ARBA00006024"/>
    </source>
</evidence>
<dbReference type="EC" id="7.2.2.9" evidence="10"/>
<dbReference type="GO" id="GO:0043682">
    <property type="term" value="F:P-type divalent copper transporter activity"/>
    <property type="evidence" value="ECO:0007669"/>
    <property type="project" value="UniProtKB-EC"/>
</dbReference>
<dbReference type="Pfam" id="PF00122">
    <property type="entry name" value="E1-E2_ATPase"/>
    <property type="match status" value="1"/>
</dbReference>
<dbReference type="GO" id="GO:0005886">
    <property type="term" value="C:plasma membrane"/>
    <property type="evidence" value="ECO:0007669"/>
    <property type="project" value="UniProtKB-SubCell"/>
</dbReference>
<reference evidence="15 16" key="1">
    <citation type="submission" date="2017-08" db="EMBL/GenBank/DDBJ databases">
        <authorList>
            <person name="de Groot N.N."/>
        </authorList>
    </citation>
    <scope>NUCLEOTIDE SEQUENCE [LARGE SCALE GENOMIC DNA]</scope>
    <source>
        <strain evidence="15 16">USBA 352</strain>
    </source>
</reference>
<evidence type="ECO:0000256" key="4">
    <source>
        <dbReference type="ARBA" id="ARBA00022723"/>
    </source>
</evidence>
<dbReference type="PROSITE" id="PS50846">
    <property type="entry name" value="HMA_2"/>
    <property type="match status" value="1"/>
</dbReference>
<feature type="transmembrane region" description="Helical" evidence="12">
    <location>
        <begin position="699"/>
        <end position="716"/>
    </location>
</feature>
<dbReference type="InterPro" id="IPR059000">
    <property type="entry name" value="ATPase_P-type_domA"/>
</dbReference>
<evidence type="ECO:0000256" key="9">
    <source>
        <dbReference type="ARBA" id="ARBA00023136"/>
    </source>
</evidence>
<dbReference type="SFLD" id="SFLDG00002">
    <property type="entry name" value="C1.7:_P-type_atpase_like"/>
    <property type="match status" value="1"/>
</dbReference>
<dbReference type="InterPro" id="IPR036412">
    <property type="entry name" value="HAD-like_sf"/>
</dbReference>
<dbReference type="GO" id="GO:0055070">
    <property type="term" value="P:copper ion homeostasis"/>
    <property type="evidence" value="ECO:0007669"/>
    <property type="project" value="TreeGrafter"/>
</dbReference>
<dbReference type="NCBIfam" id="TIGR01511">
    <property type="entry name" value="ATPase-IB1_Cu"/>
    <property type="match status" value="1"/>
</dbReference>
<dbReference type="GO" id="GO:0012505">
    <property type="term" value="C:endomembrane system"/>
    <property type="evidence" value="ECO:0007669"/>
    <property type="project" value="UniProtKB-SubCell"/>
</dbReference>
<dbReference type="InterPro" id="IPR001757">
    <property type="entry name" value="P_typ_ATPase"/>
</dbReference>
<dbReference type="PRINTS" id="PR00119">
    <property type="entry name" value="CATATPASE"/>
</dbReference>
<keyword evidence="5 12" id="KW-0547">Nucleotide-binding</keyword>
<feature type="transmembrane region" description="Helical" evidence="12">
    <location>
        <begin position="175"/>
        <end position="200"/>
    </location>
</feature>
<evidence type="ECO:0000256" key="5">
    <source>
        <dbReference type="ARBA" id="ARBA00022741"/>
    </source>
</evidence>
<dbReference type="Proteomes" id="UP000219331">
    <property type="component" value="Unassembled WGS sequence"/>
</dbReference>
<feature type="domain" description="HMA" evidence="14">
    <location>
        <begin position="21"/>
        <end position="86"/>
    </location>
</feature>
<evidence type="ECO:0000259" key="14">
    <source>
        <dbReference type="PROSITE" id="PS50846"/>
    </source>
</evidence>
<dbReference type="InterPro" id="IPR044492">
    <property type="entry name" value="P_typ_ATPase_HD_dom"/>
</dbReference>
<feature type="transmembrane region" description="Helical" evidence="12">
    <location>
        <begin position="114"/>
        <end position="138"/>
    </location>
</feature>
<feature type="region of interest" description="Disordered" evidence="13">
    <location>
        <begin position="86"/>
        <end position="105"/>
    </location>
</feature>
<keyword evidence="3 12" id="KW-0812">Transmembrane</keyword>
<sequence>MTQAAPDMRNSLAASEPGAAPLVHLDIGGMTCAACSARIEKVLSRKPGVLRATVNLPLETAVIQTDGSVSAADIISAVEATGYTASERSTGWQEEKRRQDEADARVRRDERRTLLLLVFSALMSAPMVASMAAAPFGVMLMPPAWAQAVLAGLVQVLVGRRFYVGAFKALAGGGANMDVLVVLGTTAAYGYSLALTVLAWPQEPGHLYFEASSVILTLILFGKLLEMRAKRTTTAAIRALSELKPQVAHKIAGDDIETVPVESLFPGDAILVRPGERVPVDGTVRDGASEVDEALLTGESMPVAKAVGDEVIGGTINGSGALTVEVSAVAGDSKLASIIRLVENAQNSRAPVQKLVDKVSAIFVPVVVLVALATFAGWWFSGAGLDAAIGATVAVLVIACPCALGLATPTALVAGTGAAARAGILIRDIEALETAHSVNTVVFDKTGTLTRGTPAVTDVRSFDGNQNRLLLIAASAQLPSEHPLAGAIVAAARERGLDLSRPANFRAIAGQGIVAEIAGEQVLIGNRRLLETHSIDTFLVQQIFREFEAQGKTCAGIAVAGRAVGVIAMADTLRDETPVALQRLAAMDIETVMLTGDTEAVARAVAAEAGIGRVIAGVAPEGKAETVSELTSAGRTVAMVGDGVNDAPALAAASVGIAMGSGTEVAMETAGITLMRSRPDLVADAIDISRATVRKIRQNLFWAFIYNVVGIPLAALGMLTPALAGAAMALSSVSVVTNAALLRRWRTKEVRK</sequence>
<dbReference type="EMBL" id="OBML01000011">
    <property type="protein sequence ID" value="SOC21968.1"/>
    <property type="molecule type" value="Genomic_DNA"/>
</dbReference>
<dbReference type="InterPro" id="IPR023214">
    <property type="entry name" value="HAD_sf"/>
</dbReference>
<evidence type="ECO:0000256" key="3">
    <source>
        <dbReference type="ARBA" id="ARBA00022692"/>
    </source>
</evidence>
<feature type="transmembrane region" description="Helical" evidence="12">
    <location>
        <begin position="206"/>
        <end position="225"/>
    </location>
</feature>
<dbReference type="CDD" id="cd02094">
    <property type="entry name" value="P-type_ATPase_Cu-like"/>
    <property type="match status" value="1"/>
</dbReference>
<protein>
    <recommendedName>
        <fullName evidence="10">P-type Cu(2+) transporter</fullName>
        <ecNumber evidence="10">7.2.2.9</ecNumber>
    </recommendedName>
</protein>
<dbReference type="STRING" id="538381.GCA_001696535_01652"/>
<evidence type="ECO:0000256" key="1">
    <source>
        <dbReference type="ARBA" id="ARBA00004127"/>
    </source>
</evidence>
<feature type="transmembrane region" description="Helical" evidence="12">
    <location>
        <begin position="722"/>
        <end position="742"/>
    </location>
</feature>
<dbReference type="SUPFAM" id="SSF55008">
    <property type="entry name" value="HMA, heavy metal-associated domain"/>
    <property type="match status" value="1"/>
</dbReference>
<dbReference type="InterPro" id="IPR023298">
    <property type="entry name" value="ATPase_P-typ_TM_dom_sf"/>
</dbReference>
<accession>A0A285TIL8</accession>
<dbReference type="PROSITE" id="PS00154">
    <property type="entry name" value="ATPASE_E1_E2"/>
    <property type="match status" value="1"/>
</dbReference>
<name>A0A285TIL8_9HYPH</name>
<dbReference type="FunFam" id="2.70.150.10:FF:000002">
    <property type="entry name" value="Copper-transporting ATPase 1, putative"/>
    <property type="match status" value="1"/>
</dbReference>
<dbReference type="SUPFAM" id="SSF81665">
    <property type="entry name" value="Calcium ATPase, transmembrane domain M"/>
    <property type="match status" value="1"/>
</dbReference>